<evidence type="ECO:0000313" key="1">
    <source>
        <dbReference type="EMBL" id="MFC7603711.1"/>
    </source>
</evidence>
<sequence>MIRPIRALVRNRLDWRRARRDYRALCQEGRPAHLVFSVAIHPDDDEWSGLNGITGLKATVPLTPRGKRYMAGVIRDIEKTCIRAVLDATKQAPALNPEENL</sequence>
<keyword evidence="2" id="KW-1185">Reference proteome</keyword>
<evidence type="ECO:0000313" key="2">
    <source>
        <dbReference type="Proteomes" id="UP001596514"/>
    </source>
</evidence>
<proteinExistence type="predicted"/>
<gene>
    <name evidence="1" type="ORF">ACFQVD_26710</name>
</gene>
<name>A0ABW2T879_9ACTN</name>
<dbReference type="RefSeq" id="WP_343981892.1">
    <property type="nucleotide sequence ID" value="NZ_BAAAGK010000233.1"/>
</dbReference>
<comment type="caution">
    <text evidence="1">The sequence shown here is derived from an EMBL/GenBank/DDBJ whole genome shotgun (WGS) entry which is preliminary data.</text>
</comment>
<reference evidence="2" key="1">
    <citation type="journal article" date="2019" name="Int. J. Syst. Evol. Microbiol.">
        <title>The Global Catalogue of Microorganisms (GCM) 10K type strain sequencing project: providing services to taxonomists for standard genome sequencing and annotation.</title>
        <authorList>
            <consortium name="The Broad Institute Genomics Platform"/>
            <consortium name="The Broad Institute Genome Sequencing Center for Infectious Disease"/>
            <person name="Wu L."/>
            <person name="Ma J."/>
        </authorList>
    </citation>
    <scope>NUCLEOTIDE SEQUENCE [LARGE SCALE GENOMIC DNA]</scope>
    <source>
        <strain evidence="2">JCM 10083</strain>
    </source>
</reference>
<accession>A0ABW2T879</accession>
<protein>
    <submittedName>
        <fullName evidence="1">Uncharacterized protein</fullName>
    </submittedName>
</protein>
<dbReference type="EMBL" id="JBHTEE010000001">
    <property type="protein sequence ID" value="MFC7603711.1"/>
    <property type="molecule type" value="Genomic_DNA"/>
</dbReference>
<dbReference type="Proteomes" id="UP001596514">
    <property type="component" value="Unassembled WGS sequence"/>
</dbReference>
<organism evidence="1 2">
    <name type="scientific">Streptosporangium amethystogenes subsp. fukuiense</name>
    <dbReference type="NCBI Taxonomy" id="698418"/>
    <lineage>
        <taxon>Bacteria</taxon>
        <taxon>Bacillati</taxon>
        <taxon>Actinomycetota</taxon>
        <taxon>Actinomycetes</taxon>
        <taxon>Streptosporangiales</taxon>
        <taxon>Streptosporangiaceae</taxon>
        <taxon>Streptosporangium</taxon>
    </lineage>
</organism>